<evidence type="ECO:0000313" key="3">
    <source>
        <dbReference type="EMBL" id="CAD6257949.1"/>
    </source>
</evidence>
<proteinExistence type="predicted"/>
<organism evidence="3 4">
    <name type="scientific">Miscanthus lutarioriparius</name>
    <dbReference type="NCBI Taxonomy" id="422564"/>
    <lineage>
        <taxon>Eukaryota</taxon>
        <taxon>Viridiplantae</taxon>
        <taxon>Streptophyta</taxon>
        <taxon>Embryophyta</taxon>
        <taxon>Tracheophyta</taxon>
        <taxon>Spermatophyta</taxon>
        <taxon>Magnoliopsida</taxon>
        <taxon>Liliopsida</taxon>
        <taxon>Poales</taxon>
        <taxon>Poaceae</taxon>
        <taxon>PACMAD clade</taxon>
        <taxon>Panicoideae</taxon>
        <taxon>Andropogonodae</taxon>
        <taxon>Andropogoneae</taxon>
        <taxon>Saccharinae</taxon>
        <taxon>Miscanthus</taxon>
    </lineage>
</organism>
<reference evidence="3" key="1">
    <citation type="submission" date="2020-10" db="EMBL/GenBank/DDBJ databases">
        <authorList>
            <person name="Han B."/>
            <person name="Lu T."/>
            <person name="Zhao Q."/>
            <person name="Huang X."/>
            <person name="Zhao Y."/>
        </authorList>
    </citation>
    <scope>NUCLEOTIDE SEQUENCE</scope>
</reference>
<evidence type="ECO:0000313" key="4">
    <source>
        <dbReference type="Proteomes" id="UP000604825"/>
    </source>
</evidence>
<feature type="region of interest" description="Disordered" evidence="1">
    <location>
        <begin position="134"/>
        <end position="153"/>
    </location>
</feature>
<dbReference type="PROSITE" id="PS50222">
    <property type="entry name" value="EF_HAND_2"/>
    <property type="match status" value="1"/>
</dbReference>
<evidence type="ECO:0000259" key="2">
    <source>
        <dbReference type="PROSITE" id="PS50222"/>
    </source>
</evidence>
<dbReference type="Proteomes" id="UP000604825">
    <property type="component" value="Unassembled WGS sequence"/>
</dbReference>
<evidence type="ECO:0000256" key="1">
    <source>
        <dbReference type="SAM" id="MobiDB-lite"/>
    </source>
</evidence>
<dbReference type="AlphaFoldDB" id="A0A811QHU3"/>
<sequence>MEKILLGGRRDQRRSCCSSVCVDRRSSAPRAVVKPALAKGTPSASVRLRNGSLNAVRLRSVFDLFDRNGDGEITVDALGLDADRTGLAATVGAYVPDGAAGLRFEDFDNGDAFFGALVDQQDEAADGAAVHARREAQGRAGPRRRQAEGHRLLRHADRHRRGLRLWMVSVVDVVASPPYKCSIE</sequence>
<dbReference type="EMBL" id="CAJGYO010000010">
    <property type="protein sequence ID" value="CAD6257949.1"/>
    <property type="molecule type" value="Genomic_DNA"/>
</dbReference>
<feature type="domain" description="EF-hand" evidence="2">
    <location>
        <begin position="53"/>
        <end position="88"/>
    </location>
</feature>
<protein>
    <recommendedName>
        <fullName evidence="2">EF-hand domain-containing protein</fullName>
    </recommendedName>
</protein>
<dbReference type="GO" id="GO:0005509">
    <property type="term" value="F:calcium ion binding"/>
    <property type="evidence" value="ECO:0007669"/>
    <property type="project" value="InterPro"/>
</dbReference>
<keyword evidence="4" id="KW-1185">Reference proteome</keyword>
<dbReference type="InterPro" id="IPR002048">
    <property type="entry name" value="EF_hand_dom"/>
</dbReference>
<dbReference type="OrthoDB" id="26525at2759"/>
<comment type="caution">
    <text evidence="3">The sequence shown here is derived from an EMBL/GenBank/DDBJ whole genome shotgun (WGS) entry which is preliminary data.</text>
</comment>
<name>A0A811QHU3_9POAL</name>
<accession>A0A811QHU3</accession>
<gene>
    <name evidence="3" type="ORF">NCGR_LOCUS41432</name>
</gene>